<organism evidence="1 2">
    <name type="scientific">Dermatophagoides farinae</name>
    <name type="common">American house dust mite</name>
    <dbReference type="NCBI Taxonomy" id="6954"/>
    <lineage>
        <taxon>Eukaryota</taxon>
        <taxon>Metazoa</taxon>
        <taxon>Ecdysozoa</taxon>
        <taxon>Arthropoda</taxon>
        <taxon>Chelicerata</taxon>
        <taxon>Arachnida</taxon>
        <taxon>Acari</taxon>
        <taxon>Acariformes</taxon>
        <taxon>Sarcoptiformes</taxon>
        <taxon>Astigmata</taxon>
        <taxon>Psoroptidia</taxon>
        <taxon>Analgoidea</taxon>
        <taxon>Pyroglyphidae</taxon>
        <taxon>Dermatophagoidinae</taxon>
        <taxon>Dermatophagoides</taxon>
    </lineage>
</organism>
<reference evidence="1" key="2">
    <citation type="journal article" date="2022" name="Res Sq">
        <title>Comparative Genomics Reveals Insights into the Divergent Evolution of Astigmatic Mites and Household Pest Adaptations.</title>
        <authorList>
            <person name="Xiong Q."/>
            <person name="Wan A.T.-Y."/>
            <person name="Liu X.-Y."/>
            <person name="Fung C.S.-H."/>
            <person name="Xiao X."/>
            <person name="Malainual N."/>
            <person name="Hou J."/>
            <person name="Wang L."/>
            <person name="Wang M."/>
            <person name="Yang K."/>
            <person name="Cui Y."/>
            <person name="Leung E."/>
            <person name="Nong W."/>
            <person name="Shin S.-K."/>
            <person name="Au S."/>
            <person name="Jeong K.Y."/>
            <person name="Chew F.T."/>
            <person name="Hui J."/>
            <person name="Leung T.F."/>
            <person name="Tungtrongchitr A."/>
            <person name="Zhong N."/>
            <person name="Liu Z."/>
            <person name="Tsui S."/>
        </authorList>
    </citation>
    <scope>NUCLEOTIDE SEQUENCE</scope>
    <source>
        <strain evidence="1">Derf</strain>
        <tissue evidence="1">Whole organism</tissue>
    </source>
</reference>
<dbReference type="EMBL" id="ASGP02000002">
    <property type="protein sequence ID" value="KAH9521388.1"/>
    <property type="molecule type" value="Genomic_DNA"/>
</dbReference>
<dbReference type="Proteomes" id="UP000790347">
    <property type="component" value="Unassembled WGS sequence"/>
</dbReference>
<dbReference type="AlphaFoldDB" id="A0A922I8K8"/>
<evidence type="ECO:0000313" key="2">
    <source>
        <dbReference type="Proteomes" id="UP000790347"/>
    </source>
</evidence>
<protein>
    <submittedName>
        <fullName evidence="1">Uncharacterized protein</fullName>
    </submittedName>
</protein>
<evidence type="ECO:0000313" key="1">
    <source>
        <dbReference type="EMBL" id="KAH9521388.1"/>
    </source>
</evidence>
<keyword evidence="2" id="KW-1185">Reference proteome</keyword>
<sequence length="78" mass="8274">MLTEWLDTIIISSAVGAGGKPILFFPLCVPSGANRFPPIGADQMVPAGWIDGKYHGRYSLVSTIRASTIGTLPDTRLG</sequence>
<comment type="caution">
    <text evidence="1">The sequence shown here is derived from an EMBL/GenBank/DDBJ whole genome shotgun (WGS) entry which is preliminary data.</text>
</comment>
<proteinExistence type="predicted"/>
<accession>A0A922I8K8</accession>
<gene>
    <name evidence="1" type="ORF">DERF_005050</name>
</gene>
<name>A0A922I8K8_DERFA</name>
<reference evidence="1" key="1">
    <citation type="submission" date="2013-05" db="EMBL/GenBank/DDBJ databases">
        <authorList>
            <person name="Yim A.K.Y."/>
            <person name="Chan T.F."/>
            <person name="Ji K.M."/>
            <person name="Liu X.Y."/>
            <person name="Zhou J.W."/>
            <person name="Li R.Q."/>
            <person name="Yang K.Y."/>
            <person name="Li J."/>
            <person name="Li M."/>
            <person name="Law P.T.W."/>
            <person name="Wu Y.L."/>
            <person name="Cai Z.L."/>
            <person name="Qin H."/>
            <person name="Bao Y."/>
            <person name="Leung R.K.K."/>
            <person name="Ng P.K.S."/>
            <person name="Zou J."/>
            <person name="Zhong X.J."/>
            <person name="Ran P.X."/>
            <person name="Zhong N.S."/>
            <person name="Liu Z.G."/>
            <person name="Tsui S.K.W."/>
        </authorList>
    </citation>
    <scope>NUCLEOTIDE SEQUENCE</scope>
    <source>
        <strain evidence="1">Derf</strain>
        <tissue evidence="1">Whole organism</tissue>
    </source>
</reference>